<organism evidence="2">
    <name type="scientific">Acromyrmex echinatior</name>
    <name type="common">Panamanian leafcutter ant</name>
    <name type="synonym">Acromyrmex octospinosus echinatior</name>
    <dbReference type="NCBI Taxonomy" id="103372"/>
    <lineage>
        <taxon>Eukaryota</taxon>
        <taxon>Metazoa</taxon>
        <taxon>Ecdysozoa</taxon>
        <taxon>Arthropoda</taxon>
        <taxon>Hexapoda</taxon>
        <taxon>Insecta</taxon>
        <taxon>Pterygota</taxon>
        <taxon>Neoptera</taxon>
        <taxon>Endopterygota</taxon>
        <taxon>Hymenoptera</taxon>
        <taxon>Apocrita</taxon>
        <taxon>Aculeata</taxon>
        <taxon>Formicoidea</taxon>
        <taxon>Formicidae</taxon>
        <taxon>Myrmicinae</taxon>
        <taxon>Acromyrmex</taxon>
    </lineage>
</organism>
<evidence type="ECO:0000313" key="2">
    <source>
        <dbReference type="Proteomes" id="UP000007755"/>
    </source>
</evidence>
<dbReference type="OrthoDB" id="7546384at2759"/>
<name>F4X2V8_ACREC</name>
<dbReference type="InParanoid" id="F4X2V8"/>
<dbReference type="PANTHER" id="PTHR11008">
    <property type="entry name" value="PROTEIN TAKEOUT-LIKE PROTEIN"/>
    <property type="match status" value="1"/>
</dbReference>
<proteinExistence type="predicted"/>
<dbReference type="GO" id="GO:0005615">
    <property type="term" value="C:extracellular space"/>
    <property type="evidence" value="ECO:0007669"/>
    <property type="project" value="TreeGrafter"/>
</dbReference>
<dbReference type="AlphaFoldDB" id="F4X2V8"/>
<evidence type="ECO:0000313" key="1">
    <source>
        <dbReference type="EMBL" id="EGI59213.1"/>
    </source>
</evidence>
<dbReference type="Proteomes" id="UP000007755">
    <property type="component" value="Unassembled WGS sequence"/>
</dbReference>
<dbReference type="Gene3D" id="3.15.10.30">
    <property type="entry name" value="Haemolymph juvenile hormone binding protein"/>
    <property type="match status" value="1"/>
</dbReference>
<protein>
    <submittedName>
        <fullName evidence="1">Circadian clock-controlled protein</fullName>
    </submittedName>
</protein>
<dbReference type="PANTHER" id="PTHR11008:SF18">
    <property type="entry name" value="BCDNA.GH05536-RELATED"/>
    <property type="match status" value="1"/>
</dbReference>
<reference evidence="1" key="1">
    <citation type="submission" date="2011-02" db="EMBL/GenBank/DDBJ databases">
        <title>The genome of the leaf-cutting ant Acromyrmex echinatior suggests key adaptations to social evolution and fungus farming.</title>
        <authorList>
            <person name="Nygaard S."/>
            <person name="Zhang G."/>
        </authorList>
    </citation>
    <scope>NUCLEOTIDE SEQUENCE</scope>
</reference>
<sequence>IGLPEFDFPPMDPLFYEYGKVMLNSGELRGELIMSNVTAIGLSKARIFNARTQFLSHDVFRLEIGVQMPKLFLKGAAKINGSLSIFRIVNEGNFNITLNDVRALWEITGHVVNDTWIVEQFHITPLIGKFKIYYKDLSESTKEFSDLLINFVNEYWPTIYRTVLPIMAKEWDKFYIDIANRLFAKVSFSKVFP</sequence>
<gene>
    <name evidence="1" type="ORF">G5I_12640</name>
</gene>
<dbReference type="InterPro" id="IPR010562">
    <property type="entry name" value="Haemolymph_juvenile_hormone-bd"/>
</dbReference>
<dbReference type="InterPro" id="IPR038606">
    <property type="entry name" value="To_sf"/>
</dbReference>
<dbReference type="Pfam" id="PF06585">
    <property type="entry name" value="JHBP"/>
    <property type="match status" value="1"/>
</dbReference>
<dbReference type="eggNOG" id="ENOG502S5NE">
    <property type="taxonomic scope" value="Eukaryota"/>
</dbReference>
<accession>F4X2V8</accession>
<feature type="non-terminal residue" evidence="1">
    <location>
        <position position="1"/>
    </location>
</feature>
<keyword evidence="2" id="KW-1185">Reference proteome</keyword>
<dbReference type="EMBL" id="GL888593">
    <property type="protein sequence ID" value="EGI59213.1"/>
    <property type="molecule type" value="Genomic_DNA"/>
</dbReference>
<dbReference type="FunCoup" id="F4X2V8">
    <property type="interactions" value="35"/>
</dbReference>
<dbReference type="SMART" id="SM00700">
    <property type="entry name" value="JHBP"/>
    <property type="match status" value="1"/>
</dbReference>